<keyword evidence="1" id="KW-0378">Hydrolase</keyword>
<reference evidence="1" key="1">
    <citation type="journal article" date="2021" name="Nat. Commun.">
        <title>Genetic determinants of endophytism in the Arabidopsis root mycobiome.</title>
        <authorList>
            <person name="Mesny F."/>
            <person name="Miyauchi S."/>
            <person name="Thiergart T."/>
            <person name="Pickel B."/>
            <person name="Atanasova L."/>
            <person name="Karlsson M."/>
            <person name="Huettel B."/>
            <person name="Barry K.W."/>
            <person name="Haridas S."/>
            <person name="Chen C."/>
            <person name="Bauer D."/>
            <person name="Andreopoulos W."/>
            <person name="Pangilinan J."/>
            <person name="LaButti K."/>
            <person name="Riley R."/>
            <person name="Lipzen A."/>
            <person name="Clum A."/>
            <person name="Drula E."/>
            <person name="Henrissat B."/>
            <person name="Kohler A."/>
            <person name="Grigoriev I.V."/>
            <person name="Martin F.M."/>
            <person name="Hacquard S."/>
        </authorList>
    </citation>
    <scope>NUCLEOTIDE SEQUENCE</scope>
    <source>
        <strain evidence="1">MPI-CAGE-AT-0021</strain>
    </source>
</reference>
<gene>
    <name evidence="1" type="ORF">B0J13DRAFT_644201</name>
</gene>
<name>A0A9P9FEM6_9HYPO</name>
<dbReference type="GO" id="GO:0016791">
    <property type="term" value="F:phosphatase activity"/>
    <property type="evidence" value="ECO:0007669"/>
    <property type="project" value="UniProtKB-ARBA"/>
</dbReference>
<dbReference type="Gene3D" id="1.10.150.240">
    <property type="entry name" value="Putative phosphatase, domain 2"/>
    <property type="match status" value="1"/>
</dbReference>
<dbReference type="NCBIfam" id="TIGR01509">
    <property type="entry name" value="HAD-SF-IA-v3"/>
    <property type="match status" value="1"/>
</dbReference>
<dbReference type="SUPFAM" id="SSF48239">
    <property type="entry name" value="Terpenoid cyclases/Protein prenyltransferases"/>
    <property type="match status" value="1"/>
</dbReference>
<dbReference type="InterPro" id="IPR041492">
    <property type="entry name" value="HAD_2"/>
</dbReference>
<dbReference type="InterPro" id="IPR006439">
    <property type="entry name" value="HAD-SF_hydro_IA"/>
</dbReference>
<organism evidence="1 2">
    <name type="scientific">Dactylonectria estremocensis</name>
    <dbReference type="NCBI Taxonomy" id="1079267"/>
    <lineage>
        <taxon>Eukaryota</taxon>
        <taxon>Fungi</taxon>
        <taxon>Dikarya</taxon>
        <taxon>Ascomycota</taxon>
        <taxon>Pezizomycotina</taxon>
        <taxon>Sordariomycetes</taxon>
        <taxon>Hypocreomycetidae</taxon>
        <taxon>Hypocreales</taxon>
        <taxon>Nectriaceae</taxon>
        <taxon>Dactylonectria</taxon>
    </lineage>
</organism>
<keyword evidence="2" id="KW-1185">Reference proteome</keyword>
<dbReference type="PANTHER" id="PTHR43611">
    <property type="entry name" value="ALPHA-D-GLUCOSE 1-PHOSPHATE PHOSPHATASE"/>
    <property type="match status" value="1"/>
</dbReference>
<dbReference type="AlphaFoldDB" id="A0A9P9FEM6"/>
<dbReference type="InterPro" id="IPR036412">
    <property type="entry name" value="HAD-like_sf"/>
</dbReference>
<accession>A0A9P9FEM6</accession>
<dbReference type="Pfam" id="PF13419">
    <property type="entry name" value="HAD_2"/>
    <property type="match status" value="1"/>
</dbReference>
<dbReference type="InterPro" id="IPR008930">
    <property type="entry name" value="Terpenoid_cyclase/PrenylTrfase"/>
</dbReference>
<dbReference type="EMBL" id="JAGMUU010000002">
    <property type="protein sequence ID" value="KAH7160506.1"/>
    <property type="molecule type" value="Genomic_DNA"/>
</dbReference>
<dbReference type="InterPro" id="IPR023198">
    <property type="entry name" value="PGP-like_dom2"/>
</dbReference>
<dbReference type="PANTHER" id="PTHR43611:SF3">
    <property type="entry name" value="FLAVIN MONONUCLEOTIDE HYDROLASE 1, CHLOROPLATIC"/>
    <property type="match status" value="1"/>
</dbReference>
<comment type="caution">
    <text evidence="1">The sequence shown here is derived from an EMBL/GenBank/DDBJ whole genome shotgun (WGS) entry which is preliminary data.</text>
</comment>
<evidence type="ECO:0000313" key="1">
    <source>
        <dbReference type="EMBL" id="KAH7160506.1"/>
    </source>
</evidence>
<protein>
    <submittedName>
        <fullName evidence="1">Haloacid dehalogenase-like hydrolase-domain-containing protein</fullName>
    </submittedName>
</protein>
<evidence type="ECO:0000313" key="2">
    <source>
        <dbReference type="Proteomes" id="UP000717696"/>
    </source>
</evidence>
<dbReference type="Proteomes" id="UP000717696">
    <property type="component" value="Unassembled WGS sequence"/>
</dbReference>
<dbReference type="OrthoDB" id="2012566at2759"/>
<dbReference type="SUPFAM" id="SSF56784">
    <property type="entry name" value="HAD-like"/>
    <property type="match status" value="1"/>
</dbReference>
<sequence length="480" mass="54492">MPATLEPTYINLVLDLGGVVISYSPKGNSVLPPRTIKRIFGSLHWHEYERGNLTQEECYALVAKEFDLEDGAWGEAMDQMESTLTSNLEFIDAIRDLKTTYPRLRVHAFSNVSEPDFEKLEPIVKEWGIFDSVTTSATVGSRKPDFDSYRRLLERLNMEASSSIFVDDLPENIVNAHSLGFHGVLFRETTAVVTQLHNLLGDPVARGMDFLRRHSKNLFCETDGGVIVKDNFCQLLILQCIGDKDMVTLENDGDCWQFFIGEKLFTNESFPEDSDTTALALVVVDTPSSQKEAAMERIMSYQTPDGLPELYFDHMRPRWCPHISASILRFFFLNGQGHRQRANLEHMCRILKSEAFEFETRYYYQSDWLFYHLADLCGKSSDPELDELRGLLTTRLEERTGCDKDVLGAAMRVLAAQSLGLTNRRDLKTLLATQQLDGGWEFVWMWRYGTVNVRIGSRGVPTAMAVKAIQNAVGGYKTTK</sequence>
<dbReference type="InterPro" id="IPR023214">
    <property type="entry name" value="HAD_sf"/>
</dbReference>
<proteinExistence type="predicted"/>
<dbReference type="Gene3D" id="3.40.50.1000">
    <property type="entry name" value="HAD superfamily/HAD-like"/>
    <property type="match status" value="1"/>
</dbReference>